<reference evidence="1 2" key="1">
    <citation type="submission" date="2020-10" db="EMBL/GenBank/DDBJ databases">
        <title>Connecting structure to function with the recovery of over 1000 high-quality activated sludge metagenome-assembled genomes encoding full-length rRNA genes using long-read sequencing.</title>
        <authorList>
            <person name="Singleton C.M."/>
            <person name="Petriglieri F."/>
            <person name="Kristensen J.M."/>
            <person name="Kirkegaard R.H."/>
            <person name="Michaelsen T.Y."/>
            <person name="Andersen M.H."/>
            <person name="Karst S.M."/>
            <person name="Dueholm M.S."/>
            <person name="Nielsen P.H."/>
            <person name="Albertsen M."/>
        </authorList>
    </citation>
    <scope>NUCLEOTIDE SEQUENCE [LARGE SCALE GENOMIC DNA]</scope>
    <source>
        <strain evidence="1">EsbW_18-Q3-R4-48_BATAC.285</strain>
    </source>
</reference>
<dbReference type="AlphaFoldDB" id="A0A935Q1R4"/>
<comment type="caution">
    <text evidence="1">The sequence shown here is derived from an EMBL/GenBank/DDBJ whole genome shotgun (WGS) entry which is preliminary data.</text>
</comment>
<name>A0A935Q1R4_9PROT</name>
<gene>
    <name evidence="1" type="ORF">IPJ27_17900</name>
</gene>
<dbReference type="Proteomes" id="UP000697998">
    <property type="component" value="Unassembled WGS sequence"/>
</dbReference>
<evidence type="ECO:0000313" key="2">
    <source>
        <dbReference type="Proteomes" id="UP000697998"/>
    </source>
</evidence>
<accession>A0A935Q1R4</accession>
<dbReference type="EMBL" id="JADJMH010000020">
    <property type="protein sequence ID" value="MBK7676474.1"/>
    <property type="molecule type" value="Genomic_DNA"/>
</dbReference>
<organism evidence="1 2">
    <name type="scientific">Candidatus Accumulibacter proximus</name>
    <dbReference type="NCBI Taxonomy" id="2954385"/>
    <lineage>
        <taxon>Bacteria</taxon>
        <taxon>Pseudomonadati</taxon>
        <taxon>Pseudomonadota</taxon>
        <taxon>Betaproteobacteria</taxon>
        <taxon>Candidatus Accumulibacter</taxon>
    </lineage>
</organism>
<proteinExistence type="predicted"/>
<sequence length="103" mass="11082">DLCLRATELAGRYGVAKVAVVLKLGYTSLKRRLSATASSRAERARSTPQPADFVELNFGLPFAPPACVLILSDRHGHVLRIELAPAASSDIAGIARSLWQTRP</sequence>
<evidence type="ECO:0000313" key="1">
    <source>
        <dbReference type="EMBL" id="MBK7676474.1"/>
    </source>
</evidence>
<protein>
    <submittedName>
        <fullName evidence="1">Uncharacterized protein</fullName>
    </submittedName>
</protein>
<feature type="non-terminal residue" evidence="1">
    <location>
        <position position="1"/>
    </location>
</feature>